<dbReference type="GO" id="GO:0005829">
    <property type="term" value="C:cytosol"/>
    <property type="evidence" value="ECO:0007669"/>
    <property type="project" value="TreeGrafter"/>
</dbReference>
<dbReference type="GO" id="GO:0031267">
    <property type="term" value="F:small GTPase binding"/>
    <property type="evidence" value="ECO:0007669"/>
    <property type="project" value="TreeGrafter"/>
</dbReference>
<keyword evidence="2" id="KW-0433">Leucine-rich repeat</keyword>
<name>A0A0G4I883_9ALVE</name>
<dbReference type="PANTHER" id="PTHR24113">
    <property type="entry name" value="RAN GTPASE-ACTIVATING PROTEIN 1"/>
    <property type="match status" value="1"/>
</dbReference>
<evidence type="ECO:0000256" key="1">
    <source>
        <dbReference type="ARBA" id="ARBA00022468"/>
    </source>
</evidence>
<keyword evidence="1" id="KW-0343">GTPase activation</keyword>
<dbReference type="GO" id="GO:0005096">
    <property type="term" value="F:GTPase activator activity"/>
    <property type="evidence" value="ECO:0007669"/>
    <property type="project" value="UniProtKB-KW"/>
</dbReference>
<dbReference type="PhylomeDB" id="A0A0G4I883"/>
<reference evidence="4" key="1">
    <citation type="submission" date="2014-11" db="EMBL/GenBank/DDBJ databases">
        <authorList>
            <person name="Otto D Thomas"/>
            <person name="Naeem Raeece"/>
        </authorList>
    </citation>
    <scope>NUCLEOTIDE SEQUENCE</scope>
</reference>
<proteinExistence type="predicted"/>
<dbReference type="EMBL" id="CDMZ01005558">
    <property type="protein sequence ID" value="CEM53212.1"/>
    <property type="molecule type" value="Genomic_DNA"/>
</dbReference>
<dbReference type="GO" id="GO:0006913">
    <property type="term" value="P:nucleocytoplasmic transport"/>
    <property type="evidence" value="ECO:0007669"/>
    <property type="project" value="TreeGrafter"/>
</dbReference>
<dbReference type="InterPro" id="IPR032675">
    <property type="entry name" value="LRR_dom_sf"/>
</dbReference>
<dbReference type="SUPFAM" id="SSF52047">
    <property type="entry name" value="RNI-like"/>
    <property type="match status" value="2"/>
</dbReference>
<dbReference type="InterPro" id="IPR027038">
    <property type="entry name" value="RanGap"/>
</dbReference>
<dbReference type="PANTHER" id="PTHR24113:SF12">
    <property type="entry name" value="RAN GTPASE-ACTIVATING PROTEIN 1"/>
    <property type="match status" value="1"/>
</dbReference>
<keyword evidence="3" id="KW-0677">Repeat</keyword>
<evidence type="ECO:0000313" key="4">
    <source>
        <dbReference type="EMBL" id="CEM53212.1"/>
    </source>
</evidence>
<organism evidence="4">
    <name type="scientific">Chromera velia CCMP2878</name>
    <dbReference type="NCBI Taxonomy" id="1169474"/>
    <lineage>
        <taxon>Eukaryota</taxon>
        <taxon>Sar</taxon>
        <taxon>Alveolata</taxon>
        <taxon>Colpodellida</taxon>
        <taxon>Chromeraceae</taxon>
        <taxon>Chromera</taxon>
    </lineage>
</organism>
<dbReference type="GO" id="GO:0005634">
    <property type="term" value="C:nucleus"/>
    <property type="evidence" value="ECO:0007669"/>
    <property type="project" value="TreeGrafter"/>
</dbReference>
<evidence type="ECO:0000256" key="3">
    <source>
        <dbReference type="ARBA" id="ARBA00022737"/>
    </source>
</evidence>
<sequence>MSLFASVLASDQFPNLLSLNLSSNPLGPSGLKALSKGLSSSTDALPLQTLKLARTKAKAEGVGALAEALKAKKTTSLQTLDLAENEMRPAGVKHLASAVNAAALPHLRVLLLKENKLTLVDNRGQWDYAPIAELLSTHALKELEELGLSNNCVYVRDVEGGDGGVVISAADLAVPGRFPKLRRLDLGADLFSGMASSQLAAFATALGVEGAPRSVQELIIRGGGSPGTPEGVVALANSLTSGCLPQLTGLTMQYRGDATGEALVSLCRSLGGGRTSLKSLNLHPLGVLSEGVEALAEVIREGGLSSLENLSLDLRENSAHGDSVGRLGEALGGGGCPGLQKLTLGWNEAGDVGVAGVAKGLGEGGLSSLRSLSLSVRDRKGEGQIALGKVLCTGKIPSLRTLRLAWGCKESFVSLCEGIAQGRGISPPVLLDLYVSGAGEDSEESLRGFADVIGAGKLSGLQKLCLGAFVDTLGRAGWEALGEAVTHPQAALTSLEEFELRNVPIPQGVSAFLQGLSRGSAPLPALRSLKCPTCCSLSAEGAKSLGALLREGMFPCLKVLCSSMWDIGPGGMIPFASALCPPHISSLRVLDLTFGATGPESCTAEMGMLSLVISSGHLCRLEELSVMGLREEEEVRALCAGLQSGQLTSLRVLTLMKTEHDPLWDNFPLGDNALGADSGRAISEAVVAENFPRLRMLKVESMLNGKGVEALVEGWMNRQPPLLQFFGLKSSTLRDAEDEAVSKLFSLQKVPSLETVSLLFCTGLSVRSQSLLCAAFPDIVKF</sequence>
<dbReference type="VEuPathDB" id="CryptoDB:Cvel_11795"/>
<evidence type="ECO:0000256" key="2">
    <source>
        <dbReference type="ARBA" id="ARBA00022614"/>
    </source>
</evidence>
<protein>
    <submittedName>
        <fullName evidence="4">Uncharacterized protein</fullName>
    </submittedName>
</protein>
<dbReference type="Gene3D" id="3.80.10.10">
    <property type="entry name" value="Ribonuclease Inhibitor"/>
    <property type="match status" value="3"/>
</dbReference>
<accession>A0A0G4I883</accession>
<dbReference type="GO" id="GO:0048471">
    <property type="term" value="C:perinuclear region of cytoplasm"/>
    <property type="evidence" value="ECO:0007669"/>
    <property type="project" value="TreeGrafter"/>
</dbReference>
<dbReference type="SMART" id="SM00368">
    <property type="entry name" value="LRR_RI"/>
    <property type="match status" value="8"/>
</dbReference>
<gene>
    <name evidence="4" type="ORF">Cvel_11795</name>
</gene>
<dbReference type="AlphaFoldDB" id="A0A0G4I883"/>